<evidence type="ECO:0000313" key="2">
    <source>
        <dbReference type="Proteomes" id="UP001295794"/>
    </source>
</evidence>
<organism evidence="1 2">
    <name type="scientific">Mycena citricolor</name>
    <dbReference type="NCBI Taxonomy" id="2018698"/>
    <lineage>
        <taxon>Eukaryota</taxon>
        <taxon>Fungi</taxon>
        <taxon>Dikarya</taxon>
        <taxon>Basidiomycota</taxon>
        <taxon>Agaricomycotina</taxon>
        <taxon>Agaricomycetes</taxon>
        <taxon>Agaricomycetidae</taxon>
        <taxon>Agaricales</taxon>
        <taxon>Marasmiineae</taxon>
        <taxon>Mycenaceae</taxon>
        <taxon>Mycena</taxon>
    </lineage>
</organism>
<proteinExistence type="predicted"/>
<accession>A0AAD2HH90</accession>
<keyword evidence="2" id="KW-1185">Reference proteome</keyword>
<gene>
    <name evidence="1" type="ORF">MYCIT1_LOCUS22481</name>
</gene>
<dbReference type="EMBL" id="CAVNYO010000403">
    <property type="protein sequence ID" value="CAK5274996.1"/>
    <property type="molecule type" value="Genomic_DNA"/>
</dbReference>
<name>A0AAD2HH90_9AGAR</name>
<dbReference type="AlphaFoldDB" id="A0AAD2HH90"/>
<dbReference type="Proteomes" id="UP001295794">
    <property type="component" value="Unassembled WGS sequence"/>
</dbReference>
<evidence type="ECO:0000313" key="1">
    <source>
        <dbReference type="EMBL" id="CAK5274996.1"/>
    </source>
</evidence>
<reference evidence="1" key="1">
    <citation type="submission" date="2023-11" db="EMBL/GenBank/DDBJ databases">
        <authorList>
            <person name="De Vega J J."/>
            <person name="De Vega J J."/>
        </authorList>
    </citation>
    <scope>NUCLEOTIDE SEQUENCE</scope>
</reference>
<feature type="non-terminal residue" evidence="1">
    <location>
        <position position="1"/>
    </location>
</feature>
<sequence>MSCSSVMAYYGYVRQSLHRASEINLTVSPLIRLPRLFVPQTRLEPHPLRQRSLPGPGANHLEAIHHHCAISLKRYFTGAGPASCAPTCRALPRKVPGHRRTRTLTPFAHKCGASSHIDTVSPLVIMYMLTGMDFEFTSST</sequence>
<comment type="caution">
    <text evidence="1">The sequence shown here is derived from an EMBL/GenBank/DDBJ whole genome shotgun (WGS) entry which is preliminary data.</text>
</comment>
<protein>
    <submittedName>
        <fullName evidence="1">Uncharacterized protein</fullName>
    </submittedName>
</protein>